<dbReference type="InterPro" id="IPR036280">
    <property type="entry name" value="Multihaem_cyt_sf"/>
</dbReference>
<evidence type="ECO:0000313" key="1">
    <source>
        <dbReference type="EMBL" id="EEG78177.1"/>
    </source>
</evidence>
<dbReference type="EMBL" id="ACJM01000004">
    <property type="protein sequence ID" value="EEG78177.1"/>
    <property type="molecule type" value="Genomic_DNA"/>
</dbReference>
<comment type="caution">
    <text evidence="1">The sequence shown here is derived from an EMBL/GenBank/DDBJ whole genome shotgun (WGS) entry which is preliminary data.</text>
</comment>
<organism evidence="1 2">
    <name type="scientific">Dethiobacter alkaliphilus AHT 1</name>
    <dbReference type="NCBI Taxonomy" id="555088"/>
    <lineage>
        <taxon>Bacteria</taxon>
        <taxon>Bacillati</taxon>
        <taxon>Bacillota</taxon>
        <taxon>Dethiobacteria</taxon>
        <taxon>Dethiobacterales</taxon>
        <taxon>Dethiobacteraceae</taxon>
        <taxon>Dethiobacter</taxon>
    </lineage>
</organism>
<sequence length="176" mass="19204">MAEEVGYPFNQIPAETFGSYRGGVEGWGSICGALVPAISVINLVVDKEDRASLVNELMAWYKEFPFPEFQPAGLDLPGVPINSSLCHVSVTKWMEETGYGPRSSPERGERCAGLTADVSKFTAAMLNKYFEEGSYTGQYAVSPATGQCMACHEENVKPYAHGKEDCIECHGDPHED</sequence>
<protein>
    <submittedName>
        <fullName evidence="1">Split soret cytochrome c</fullName>
    </submittedName>
</protein>
<dbReference type="STRING" id="555088.DealDRAFT_1054"/>
<gene>
    <name evidence="1" type="ORF">DealDRAFT_1054</name>
</gene>
<evidence type="ECO:0000313" key="2">
    <source>
        <dbReference type="Proteomes" id="UP000006443"/>
    </source>
</evidence>
<dbReference type="eggNOG" id="ENOG50320QR">
    <property type="taxonomic scope" value="Bacteria"/>
</dbReference>
<dbReference type="Proteomes" id="UP000006443">
    <property type="component" value="Unassembled WGS sequence"/>
</dbReference>
<dbReference type="Pfam" id="PF09719">
    <property type="entry name" value="C_GCAxxG_C_C"/>
    <property type="match status" value="1"/>
</dbReference>
<reference evidence="1 2" key="1">
    <citation type="submission" date="2009-02" db="EMBL/GenBank/DDBJ databases">
        <title>Sequencing of the draft genome and assembly of Dethiobacter alkaliphilus AHT 1.</title>
        <authorList>
            <consortium name="US DOE Joint Genome Institute (JGI-PGF)"/>
            <person name="Lucas S."/>
            <person name="Copeland A."/>
            <person name="Lapidus A."/>
            <person name="Glavina del Rio T."/>
            <person name="Dalin E."/>
            <person name="Tice H."/>
            <person name="Bruce D."/>
            <person name="Goodwin L."/>
            <person name="Pitluck S."/>
            <person name="Larimer F."/>
            <person name="Land M.L."/>
            <person name="Hauser L."/>
            <person name="Muyzer G."/>
        </authorList>
    </citation>
    <scope>NUCLEOTIDE SEQUENCE [LARGE SCALE GENOMIC DNA]</scope>
    <source>
        <strain evidence="1 2">AHT 1</strain>
    </source>
</reference>
<dbReference type="AlphaFoldDB" id="C0GEZ5"/>
<name>C0GEZ5_DETAL</name>
<proteinExistence type="predicted"/>
<dbReference type="SUPFAM" id="SSF48695">
    <property type="entry name" value="Multiheme cytochromes"/>
    <property type="match status" value="1"/>
</dbReference>
<accession>C0GEZ5</accession>
<dbReference type="InterPro" id="IPR010181">
    <property type="entry name" value="CGCAxxGCC_motif"/>
</dbReference>
<keyword evidence="2" id="KW-1185">Reference proteome</keyword>